<feature type="region of interest" description="Disordered" evidence="1">
    <location>
        <begin position="824"/>
        <end position="852"/>
    </location>
</feature>
<dbReference type="EMBL" id="JAVXUP010000177">
    <property type="protein sequence ID" value="KAK3035350.1"/>
    <property type="molecule type" value="Genomic_DNA"/>
</dbReference>
<keyword evidence="2" id="KW-1133">Transmembrane helix</keyword>
<reference evidence="3" key="1">
    <citation type="submission" date="2022-12" db="EMBL/GenBank/DDBJ databases">
        <title>Draft genome assemblies for two species of Escallonia (Escalloniales).</title>
        <authorList>
            <person name="Chanderbali A."/>
            <person name="Dervinis C."/>
            <person name="Anghel I."/>
            <person name="Soltis D."/>
            <person name="Soltis P."/>
            <person name="Zapata F."/>
        </authorList>
    </citation>
    <scope>NUCLEOTIDE SEQUENCE</scope>
    <source>
        <strain evidence="3">UCBG64.0493</strain>
        <tissue evidence="3">Leaf</tissue>
    </source>
</reference>
<keyword evidence="2" id="KW-0812">Transmembrane</keyword>
<evidence type="ECO:0000256" key="1">
    <source>
        <dbReference type="SAM" id="MobiDB-lite"/>
    </source>
</evidence>
<name>A0AA88X487_9ASTE</name>
<feature type="region of interest" description="Disordered" evidence="1">
    <location>
        <begin position="1138"/>
        <end position="1268"/>
    </location>
</feature>
<feature type="region of interest" description="Disordered" evidence="1">
    <location>
        <begin position="902"/>
        <end position="937"/>
    </location>
</feature>
<feature type="transmembrane region" description="Helical" evidence="2">
    <location>
        <begin position="420"/>
        <end position="441"/>
    </location>
</feature>
<protein>
    <recommendedName>
        <fullName evidence="5">Bacterial Ig-like domain-containing protein</fullName>
    </recommendedName>
</protein>
<dbReference type="AlphaFoldDB" id="A0AA88X487"/>
<evidence type="ECO:0000313" key="4">
    <source>
        <dbReference type="Proteomes" id="UP001188597"/>
    </source>
</evidence>
<comment type="caution">
    <text evidence="3">The sequence shown here is derived from an EMBL/GenBank/DDBJ whole genome shotgun (WGS) entry which is preliminary data.</text>
</comment>
<keyword evidence="4" id="KW-1185">Reference proteome</keyword>
<dbReference type="PANTHER" id="PTHR34677">
    <property type="match status" value="1"/>
</dbReference>
<organism evidence="3 4">
    <name type="scientific">Escallonia herrerae</name>
    <dbReference type="NCBI Taxonomy" id="1293975"/>
    <lineage>
        <taxon>Eukaryota</taxon>
        <taxon>Viridiplantae</taxon>
        <taxon>Streptophyta</taxon>
        <taxon>Embryophyta</taxon>
        <taxon>Tracheophyta</taxon>
        <taxon>Spermatophyta</taxon>
        <taxon>Magnoliopsida</taxon>
        <taxon>eudicotyledons</taxon>
        <taxon>Gunneridae</taxon>
        <taxon>Pentapetalae</taxon>
        <taxon>asterids</taxon>
        <taxon>campanulids</taxon>
        <taxon>Escalloniales</taxon>
        <taxon>Escalloniaceae</taxon>
        <taxon>Escallonia</taxon>
    </lineage>
</organism>
<evidence type="ECO:0000256" key="2">
    <source>
        <dbReference type="SAM" id="Phobius"/>
    </source>
</evidence>
<feature type="compositionally biased region" description="Low complexity" evidence="1">
    <location>
        <begin position="1156"/>
        <end position="1186"/>
    </location>
</feature>
<feature type="transmembrane region" description="Helical" evidence="2">
    <location>
        <begin position="1070"/>
        <end position="1087"/>
    </location>
</feature>
<accession>A0AA88X487</accession>
<evidence type="ECO:0008006" key="5">
    <source>
        <dbReference type="Google" id="ProtNLM"/>
    </source>
</evidence>
<feature type="compositionally biased region" description="Basic and acidic residues" evidence="1">
    <location>
        <begin position="591"/>
        <end position="602"/>
    </location>
</feature>
<feature type="compositionally biased region" description="Polar residues" evidence="1">
    <location>
        <begin position="1231"/>
        <end position="1241"/>
    </location>
</feature>
<feature type="transmembrane region" description="Helical" evidence="2">
    <location>
        <begin position="494"/>
        <end position="517"/>
    </location>
</feature>
<dbReference type="Proteomes" id="UP001188597">
    <property type="component" value="Unassembled WGS sequence"/>
</dbReference>
<evidence type="ECO:0000313" key="3">
    <source>
        <dbReference type="EMBL" id="KAK3035350.1"/>
    </source>
</evidence>
<gene>
    <name evidence="3" type="ORF">RJ639_034058</name>
</gene>
<feature type="region of interest" description="Disordered" evidence="1">
    <location>
        <begin position="582"/>
        <end position="602"/>
    </location>
</feature>
<feature type="compositionally biased region" description="Polar residues" evidence="1">
    <location>
        <begin position="832"/>
        <end position="846"/>
    </location>
</feature>
<feature type="transmembrane region" description="Helical" evidence="2">
    <location>
        <begin position="1107"/>
        <end position="1127"/>
    </location>
</feature>
<proteinExistence type="predicted"/>
<sequence length="1268" mass="140057">MDQNFCTDAAGNKFIRTANSSFLLPFDRRSVSVNITTRIPERQLRVNGETRTVQATSNYENLKVYLYFTESPVNSSTEILNSVHTSPGSLVLLGGDTLQNRRFSFQIENVSSMAIVTVSFDSNLVLSRQGTPVSPVDPVTFLYDAERPAVSLITSETRTRHKTILVFINFMKPVFGFNSSHISLTGGHIQRFDEASKGIYTVEIEADDEFISIKIPENITEDAAGNKNLASDDDLRVEHYAVPVISSVLSSSATAAFAATASVAGLLTVSTASLLAAGALSRQSSPSVTDPARNLFRIACHIQIFALSRQLAVPLPVEYSEFARGLQWSIPSLNLPWAAGHIETFKTNPYSNGSKVHDSGIFETLQPQRENMDMVGSVYRSPRPLSSMEYGSYFESQNIKPEAILDPNDSNGWRDFKGSMFWLAIFGGSLELLHVLSRVRLNFMQRKPENEKSYGALVFPRFEIFLINLALPCVCDVSAALVRGGASSGVRVGILLLGVVAFLQLSLLLFLSIGVTFGKLLEYKEVHQEGQKFQWYQQIATATLGPGERGQWTWKEQSDSVYLTMLGPLFEDLRGPLKYMRSQVSGQTPQKRSDGTTDLDKLPRNAVIEPLTQDLRGPPNYMRSQVLGETPQNRSDGTMDLDKLPINAVIEPLTQDLRGAPNYMRSQVSGETPQNRSDGTMDLDKLPINPVIEELTQDLRGPLNYMHSQVSGQTPQKSSDRTIDLDKLPRNAVIEPLMQDLRGGPNYMRSQVSGETPQNRSDGTMDLDKLPINAVIEPLMQDLRGGPNYMRSQVSGENPQNRSDGTMDLDKLPINAVIEPLTQDLRGGPNYMRSQVSGETPQNRSDGTMDLNELPINPVIEELTQDPRGPINYMHSQVSGQTPQKRSDRTIDLDKLPRNAVIEPLMQDPRGPPNYLRSQVSGETPQKRSDGTIDLDNESEDAEAPFIQKLFGILRVYCTSLESVRRVQPFIQKLFGILRVYYTSLESIRRVSLGIVVGAKKKGNTSSTAPTIILLCITSFQLFLMVLNKPFVKKRVQFVEIVSVSSELGILATCLVLLEKEFSAGEQKKIGIFMLFLFSLTFLAQMINELYSLYRQTKQLDPAKGSFLFGLKAASMGFLLFFTPQNLMNLDSSFPMNNSRDGEAGDVASSGDRNRSSGSRSGYRNRSSGSRSGGRNRSSGSRSSGSTDIPRLKQPSKIAMASLSEEGTRDQNDPSTSRVAPSEFCGGKRIGSSSLTSSADFQSKPEGLHKDLEAISDPSDQDMTIAEM</sequence>
<dbReference type="PANTHER" id="PTHR34677:SF1">
    <property type="entry name" value="TRANSMEMBRANE PROTEIN"/>
    <property type="match status" value="1"/>
</dbReference>
<keyword evidence="2" id="KW-0472">Membrane</keyword>